<keyword evidence="1" id="KW-0812">Transmembrane</keyword>
<dbReference type="OrthoDB" id="9451547at2759"/>
<keyword evidence="2" id="KW-0732">Signal</keyword>
<dbReference type="EMBL" id="MU155878">
    <property type="protein sequence ID" value="KAF9470693.1"/>
    <property type="molecule type" value="Genomic_DNA"/>
</dbReference>
<reference evidence="3" key="1">
    <citation type="submission" date="2020-11" db="EMBL/GenBank/DDBJ databases">
        <authorList>
            <consortium name="DOE Joint Genome Institute"/>
            <person name="Ahrendt S."/>
            <person name="Riley R."/>
            <person name="Andreopoulos W."/>
            <person name="Labutti K."/>
            <person name="Pangilinan J."/>
            <person name="Ruiz-Duenas F.J."/>
            <person name="Barrasa J.M."/>
            <person name="Sanchez-Garcia M."/>
            <person name="Camarero S."/>
            <person name="Miyauchi S."/>
            <person name="Serrano A."/>
            <person name="Linde D."/>
            <person name="Babiker R."/>
            <person name="Drula E."/>
            <person name="Ayuso-Fernandez I."/>
            <person name="Pacheco R."/>
            <person name="Padilla G."/>
            <person name="Ferreira P."/>
            <person name="Barriuso J."/>
            <person name="Kellner H."/>
            <person name="Castanera R."/>
            <person name="Alfaro M."/>
            <person name="Ramirez L."/>
            <person name="Pisabarro A.G."/>
            <person name="Kuo A."/>
            <person name="Tritt A."/>
            <person name="Lipzen A."/>
            <person name="He G."/>
            <person name="Yan M."/>
            <person name="Ng V."/>
            <person name="Cullen D."/>
            <person name="Martin F."/>
            <person name="Rosso M.-N."/>
            <person name="Henrissat B."/>
            <person name="Hibbett D."/>
            <person name="Martinez A.T."/>
            <person name="Grigoriev I.V."/>
        </authorList>
    </citation>
    <scope>NUCLEOTIDE SEQUENCE</scope>
    <source>
        <strain evidence="3">CIRM-BRFM 674</strain>
    </source>
</reference>
<evidence type="ECO:0000256" key="1">
    <source>
        <dbReference type="SAM" id="Phobius"/>
    </source>
</evidence>
<feature type="chain" id="PRO_5040228731" evidence="2">
    <location>
        <begin position="22"/>
        <end position="474"/>
    </location>
</feature>
<dbReference type="AlphaFoldDB" id="A0A9P6CSK9"/>
<accession>A0A9P6CSK9</accession>
<comment type="caution">
    <text evidence="3">The sequence shown here is derived from an EMBL/GenBank/DDBJ whole genome shotgun (WGS) entry which is preliminary data.</text>
</comment>
<evidence type="ECO:0000313" key="4">
    <source>
        <dbReference type="Proteomes" id="UP000807469"/>
    </source>
</evidence>
<feature type="transmembrane region" description="Helical" evidence="1">
    <location>
        <begin position="212"/>
        <end position="229"/>
    </location>
</feature>
<proteinExistence type="predicted"/>
<feature type="transmembrane region" description="Helical" evidence="1">
    <location>
        <begin position="383"/>
        <end position="402"/>
    </location>
</feature>
<evidence type="ECO:0000313" key="3">
    <source>
        <dbReference type="EMBL" id="KAF9470693.1"/>
    </source>
</evidence>
<dbReference type="Proteomes" id="UP000807469">
    <property type="component" value="Unassembled WGS sequence"/>
</dbReference>
<keyword evidence="4" id="KW-1185">Reference proteome</keyword>
<feature type="transmembrane region" description="Helical" evidence="1">
    <location>
        <begin position="349"/>
        <end position="371"/>
    </location>
</feature>
<keyword evidence="1" id="KW-0472">Membrane</keyword>
<name>A0A9P6CSK9_9AGAR</name>
<gene>
    <name evidence="3" type="ORF">BDN70DRAFT_981818</name>
</gene>
<keyword evidence="1" id="KW-1133">Transmembrane helix</keyword>
<feature type="signal peptide" evidence="2">
    <location>
        <begin position="1"/>
        <end position="21"/>
    </location>
</feature>
<evidence type="ECO:0000256" key="2">
    <source>
        <dbReference type="SAM" id="SignalP"/>
    </source>
</evidence>
<sequence length="474" mass="52663">MILLAIALYFASQLSTSRTSAAPISYTLKPEEVAVSSNLGAICSDGRTLTDILWSCLATIFACSWVSVHPNIPATTDSGIRIVFRRLELMFWAIIAPDVIIFWAMRQWFGARTLGNLYRDYGWTKTHGYFMQMGGFTLYKNDQPRGTLTPDLFLKLIENGEINFPALTEKEIQDRSKGDALSKGLAVGQTSWFVVQCIARHIEGLNVTGLEITTAALAVFNATIYFFWWNKPLDVRCSVPVYLLEVPGPQRTIKPSQRTAICVSIFKGDIQPRPPSKSQQKIVFFVPTKLMPEAVLWMMGCVFSDWHPTIWEKLIDMAGSGRAENIYPAPPRVATFYAHRPTSEEFASIGYTIPSVAALFGAIHCAGWTSIFPTPTEATLWRISAVYITGMPLGMLSVAFGFTVHDAAKSLGRLALARWARRISITISAFLLLVGTPLYGMARMCFLFEAAIGLRHLSPGDLAVVEWAKFIPHI</sequence>
<organism evidence="3 4">
    <name type="scientific">Pholiota conissans</name>
    <dbReference type="NCBI Taxonomy" id="109636"/>
    <lineage>
        <taxon>Eukaryota</taxon>
        <taxon>Fungi</taxon>
        <taxon>Dikarya</taxon>
        <taxon>Basidiomycota</taxon>
        <taxon>Agaricomycotina</taxon>
        <taxon>Agaricomycetes</taxon>
        <taxon>Agaricomycetidae</taxon>
        <taxon>Agaricales</taxon>
        <taxon>Agaricineae</taxon>
        <taxon>Strophariaceae</taxon>
        <taxon>Pholiota</taxon>
    </lineage>
</organism>
<dbReference type="PANTHER" id="PTHR35043">
    <property type="entry name" value="TRANSCRIPTION FACTOR DOMAIN-CONTAINING PROTEIN"/>
    <property type="match status" value="1"/>
</dbReference>
<protein>
    <submittedName>
        <fullName evidence="3">Uncharacterized protein</fullName>
    </submittedName>
</protein>
<feature type="transmembrane region" description="Helical" evidence="1">
    <location>
        <begin position="423"/>
        <end position="442"/>
    </location>
</feature>
<dbReference type="PANTHER" id="PTHR35043:SF7">
    <property type="entry name" value="TRANSCRIPTION FACTOR DOMAIN-CONTAINING PROTEIN"/>
    <property type="match status" value="1"/>
</dbReference>